<dbReference type="AlphaFoldDB" id="Q30VI8"/>
<protein>
    <submittedName>
        <fullName evidence="1">Formate dehydrogenase accessory protein</fullName>
    </submittedName>
</protein>
<dbReference type="STRING" id="207559.Dde_3515"/>
<reference evidence="1 2" key="1">
    <citation type="journal article" date="2011" name="J. Bacteriol.">
        <title>Complete genome sequence and updated annotation of Desulfovibrio alaskensis G20.</title>
        <authorList>
            <person name="Hauser L.J."/>
            <person name="Land M.L."/>
            <person name="Brown S.D."/>
            <person name="Larimer F."/>
            <person name="Keller K.L."/>
            <person name="Rapp-Giles B.J."/>
            <person name="Price M.N."/>
            <person name="Lin M."/>
            <person name="Bruce D.C."/>
            <person name="Detter J.C."/>
            <person name="Tapia R."/>
            <person name="Han C.S."/>
            <person name="Goodwin L.A."/>
            <person name="Cheng J.F."/>
            <person name="Pitluck S."/>
            <person name="Copeland A."/>
            <person name="Lucas S."/>
            <person name="Nolan M."/>
            <person name="Lapidus A.L."/>
            <person name="Palumbo A.V."/>
            <person name="Wall J.D."/>
        </authorList>
    </citation>
    <scope>NUCLEOTIDE SEQUENCE [LARGE SCALE GENOMIC DNA]</scope>
    <source>
        <strain evidence="2">ATCC BAA 1058 / DSM 17464 / G20</strain>
    </source>
</reference>
<evidence type="ECO:0000313" key="1">
    <source>
        <dbReference type="EMBL" id="ABB40308.1"/>
    </source>
</evidence>
<proteinExistence type="predicted"/>
<evidence type="ECO:0000313" key="2">
    <source>
        <dbReference type="Proteomes" id="UP000002710"/>
    </source>
</evidence>
<dbReference type="PANTHER" id="PTHR37689">
    <property type="entry name" value="PROTEIN FDHE"/>
    <property type="match status" value="1"/>
</dbReference>
<dbReference type="eggNOG" id="COG3058">
    <property type="taxonomic scope" value="Bacteria"/>
</dbReference>
<dbReference type="InterPro" id="IPR024064">
    <property type="entry name" value="FdhE-like_sf"/>
</dbReference>
<accession>Q30VI8</accession>
<sequence length="307" mass="33038">MPQSRESVSATLNAIASRRPALHSILSAFEPLLTASAALPDALADELRNGTAPLPQARSERLAQGVPVMADAPTQWAAPLMRVAARHLLPVITAHQSLAGSRAGLEKAFDQDDTALAGLMSAIVHGDAGALTRAARQHDVPEAVFAFAANAVAGPALHAMTQHHLHDADFAAWREGTCPVCGSFPSIAYLGRPDPDQSEFLRSGGGKKHLHCSLCTHEWLFRRGACPSCGNEDPGALEYLRDPQTPWERIDLCRKCNTYCPGVDLRETTENPQMDAMALGMLHLDLVAAREGLMPLAPSFWNTFDDE</sequence>
<name>Q30VI8_OLEA2</name>
<dbReference type="InterPro" id="IPR006452">
    <property type="entry name" value="Formate_DH_accessory"/>
</dbReference>
<dbReference type="GO" id="GO:0005829">
    <property type="term" value="C:cytosol"/>
    <property type="evidence" value="ECO:0007669"/>
    <property type="project" value="TreeGrafter"/>
</dbReference>
<dbReference type="RefSeq" id="WP_011369207.1">
    <property type="nucleotide sequence ID" value="NC_007519.1"/>
</dbReference>
<keyword evidence="2" id="KW-1185">Reference proteome</keyword>
<dbReference type="CDD" id="cd16341">
    <property type="entry name" value="FdhE"/>
    <property type="match status" value="1"/>
</dbReference>
<dbReference type="HOGENOM" id="CLU_071015_0_0_7"/>
<gene>
    <name evidence="1" type="ordered locus">Dde_3515</name>
</gene>
<dbReference type="SUPFAM" id="SSF144020">
    <property type="entry name" value="FdhE-like"/>
    <property type="match status" value="1"/>
</dbReference>
<organism evidence="1 2">
    <name type="scientific">Oleidesulfovibrio alaskensis (strain ATCC BAA-1058 / DSM 17464 / G20)</name>
    <name type="common">Desulfovibrio alaskensis</name>
    <dbReference type="NCBI Taxonomy" id="207559"/>
    <lineage>
        <taxon>Bacteria</taxon>
        <taxon>Pseudomonadati</taxon>
        <taxon>Thermodesulfobacteriota</taxon>
        <taxon>Desulfovibrionia</taxon>
        <taxon>Desulfovibrionales</taxon>
        <taxon>Desulfovibrionaceae</taxon>
        <taxon>Oleidesulfovibrio</taxon>
    </lineage>
</organism>
<dbReference type="Proteomes" id="UP000002710">
    <property type="component" value="Chromosome"/>
</dbReference>
<dbReference type="PANTHER" id="PTHR37689:SF1">
    <property type="entry name" value="PROTEIN FDHE"/>
    <property type="match status" value="1"/>
</dbReference>
<dbReference type="KEGG" id="dde:Dde_3515"/>
<dbReference type="EMBL" id="CP000112">
    <property type="protein sequence ID" value="ABB40308.1"/>
    <property type="molecule type" value="Genomic_DNA"/>
</dbReference>
<dbReference type="Gene3D" id="3.90.1670.10">
    <property type="entry name" value="FdhE-like domain"/>
    <property type="match status" value="1"/>
</dbReference>
<dbReference type="GO" id="GO:0051604">
    <property type="term" value="P:protein maturation"/>
    <property type="evidence" value="ECO:0007669"/>
    <property type="project" value="TreeGrafter"/>
</dbReference>
<dbReference type="GO" id="GO:0008199">
    <property type="term" value="F:ferric iron binding"/>
    <property type="evidence" value="ECO:0007669"/>
    <property type="project" value="TreeGrafter"/>
</dbReference>